<dbReference type="Proteomes" id="UP001141422">
    <property type="component" value="Unassembled WGS sequence"/>
</dbReference>
<accession>A0ABT4IHA4</accession>
<comment type="similarity">
    <text evidence="1">Belongs to the class-I fumarase family.</text>
</comment>
<organism evidence="9 10">
    <name type="scientific">Methanocorpusculum petauri</name>
    <dbReference type="NCBI Taxonomy" id="3002863"/>
    <lineage>
        <taxon>Archaea</taxon>
        <taxon>Methanobacteriati</taxon>
        <taxon>Methanobacteriota</taxon>
        <taxon>Stenosarchaea group</taxon>
        <taxon>Methanomicrobia</taxon>
        <taxon>Methanomicrobiales</taxon>
        <taxon>Methanocorpusculaceae</taxon>
        <taxon>Methanocorpusculum</taxon>
    </lineage>
</organism>
<evidence type="ECO:0000256" key="3">
    <source>
        <dbReference type="ARBA" id="ARBA00022723"/>
    </source>
</evidence>
<dbReference type="RefSeq" id="WP_268924751.1">
    <property type="nucleotide sequence ID" value="NZ_JAPTGB010000008.1"/>
</dbReference>
<keyword evidence="3" id="KW-0479">Metal-binding</keyword>
<dbReference type="InterPro" id="IPR051208">
    <property type="entry name" value="Class-I_Fumarase/Tartrate_DH"/>
</dbReference>
<dbReference type="NCBIfam" id="NF004885">
    <property type="entry name" value="PRK06246.1"/>
    <property type="match status" value="1"/>
</dbReference>
<dbReference type="Pfam" id="PF05681">
    <property type="entry name" value="Fumerase"/>
    <property type="match status" value="1"/>
</dbReference>
<keyword evidence="4" id="KW-0408">Iron</keyword>
<gene>
    <name evidence="9" type="ORF">O0S10_04725</name>
</gene>
<evidence type="ECO:0000259" key="8">
    <source>
        <dbReference type="Pfam" id="PF05681"/>
    </source>
</evidence>
<dbReference type="EMBL" id="JAPTGB010000008">
    <property type="protein sequence ID" value="MCZ0860535.1"/>
    <property type="molecule type" value="Genomic_DNA"/>
</dbReference>
<dbReference type="EC" id="4.2.1.2" evidence="9"/>
<evidence type="ECO:0000256" key="7">
    <source>
        <dbReference type="SAM" id="MobiDB-lite"/>
    </source>
</evidence>
<keyword evidence="2" id="KW-0004">4Fe-4S</keyword>
<protein>
    <submittedName>
        <fullName evidence="9">Fumarate hydratase</fullName>
        <ecNumber evidence="9">4.2.1.2</ecNumber>
    </submittedName>
</protein>
<dbReference type="GO" id="GO:0004333">
    <property type="term" value="F:fumarate hydratase activity"/>
    <property type="evidence" value="ECO:0007669"/>
    <property type="project" value="UniProtKB-EC"/>
</dbReference>
<feature type="region of interest" description="Disordered" evidence="7">
    <location>
        <begin position="107"/>
        <end position="127"/>
    </location>
</feature>
<sequence>MDPLLFERLAQAVEEAVCEAEIVLPPDVEAALRLAAERETNPVARGEFANILDNLLKAGDLRVPICQDTGIPVVYLTVPPEVPVTAGLYEAVAAGVRRATRSVPLRPNGVDPISRENSGDNTGAGLPPVHVVPGDVLRVTVLPKGAGSENMSQIRMMLPSEVAEIPRFVVDVVMAAGARPCPPVVVGVGIGGTFDGAAALAKEALLERIDVMDAYEQGICDAINALGIGPMGLGGDTTALAVKVKRGFCHTASLPVAVNVQCWCCRRGVREVVL</sequence>
<feature type="domain" description="Fe-S hydro-lyase tartrate dehydratase alpha-type catalytic" evidence="8">
    <location>
        <begin position="11"/>
        <end position="268"/>
    </location>
</feature>
<dbReference type="InterPro" id="IPR004646">
    <property type="entry name" value="Fe-S_hydro-lyase_TtdA-typ_cat"/>
</dbReference>
<dbReference type="PANTHER" id="PTHR30389:SF17">
    <property type="entry name" value="L(+)-TARTRATE DEHYDRATASE SUBUNIT ALPHA-RELATED"/>
    <property type="match status" value="1"/>
</dbReference>
<keyword evidence="10" id="KW-1185">Reference proteome</keyword>
<evidence type="ECO:0000256" key="2">
    <source>
        <dbReference type="ARBA" id="ARBA00022485"/>
    </source>
</evidence>
<evidence type="ECO:0000256" key="4">
    <source>
        <dbReference type="ARBA" id="ARBA00023004"/>
    </source>
</evidence>
<dbReference type="NCBIfam" id="TIGR00722">
    <property type="entry name" value="ttdA_fumA_fumB"/>
    <property type="match status" value="1"/>
</dbReference>
<proteinExistence type="inferred from homology"/>
<comment type="caution">
    <text evidence="9">The sequence shown here is derived from an EMBL/GenBank/DDBJ whole genome shotgun (WGS) entry which is preliminary data.</text>
</comment>
<keyword evidence="5" id="KW-0411">Iron-sulfur</keyword>
<keyword evidence="6 9" id="KW-0456">Lyase</keyword>
<evidence type="ECO:0000313" key="9">
    <source>
        <dbReference type="EMBL" id="MCZ0860535.1"/>
    </source>
</evidence>
<reference evidence="9" key="1">
    <citation type="submission" date="2022-12" db="EMBL/GenBank/DDBJ databases">
        <title>Isolation and characterisation of novel Methanocorpusculum spp. from native Australian herbivores indicates the genus is ancestrally host-associated.</title>
        <authorList>
            <person name="Volmer J.G."/>
            <person name="Soo R.M."/>
            <person name="Evans P.N."/>
            <person name="Hoedt E.C."/>
            <person name="Astorga Alsina A.L."/>
            <person name="Woodcroft B.J."/>
            <person name="Tyson G.W."/>
            <person name="Hugenholtz P."/>
            <person name="Morrison M."/>
        </authorList>
    </citation>
    <scope>NUCLEOTIDE SEQUENCE</scope>
    <source>
        <strain evidence="9">MG</strain>
    </source>
</reference>
<evidence type="ECO:0000256" key="5">
    <source>
        <dbReference type="ARBA" id="ARBA00023014"/>
    </source>
</evidence>
<dbReference type="PANTHER" id="PTHR30389">
    <property type="entry name" value="FUMARATE HYDRATASE-RELATED"/>
    <property type="match status" value="1"/>
</dbReference>
<evidence type="ECO:0000256" key="1">
    <source>
        <dbReference type="ARBA" id="ARBA00008876"/>
    </source>
</evidence>
<name>A0ABT4IHA4_9EURY</name>
<evidence type="ECO:0000313" key="10">
    <source>
        <dbReference type="Proteomes" id="UP001141422"/>
    </source>
</evidence>
<evidence type="ECO:0000256" key="6">
    <source>
        <dbReference type="ARBA" id="ARBA00023239"/>
    </source>
</evidence>